<gene>
    <name evidence="1" type="ORF">T12_2256</name>
</gene>
<organism evidence="1 2">
    <name type="scientific">Trichinella patagoniensis</name>
    <dbReference type="NCBI Taxonomy" id="990121"/>
    <lineage>
        <taxon>Eukaryota</taxon>
        <taxon>Metazoa</taxon>
        <taxon>Ecdysozoa</taxon>
        <taxon>Nematoda</taxon>
        <taxon>Enoplea</taxon>
        <taxon>Dorylaimia</taxon>
        <taxon>Trichinellida</taxon>
        <taxon>Trichinellidae</taxon>
        <taxon>Trichinella</taxon>
    </lineage>
</organism>
<accession>A0A0V0ZMX4</accession>
<sequence>MLVLATPPLPCGSAAQLFLIRKWAGVSASSSCVPLETSVSVASLIRASTSHSTVCSSSKVSRLRPTVFLTATFADLTIRKKYPLHQGVPLHHRTLPVTSRSPGQALSSPLQGCCHSHHRMTTCRC</sequence>
<keyword evidence="2" id="KW-1185">Reference proteome</keyword>
<name>A0A0V0ZMX4_9BILA</name>
<evidence type="ECO:0000313" key="2">
    <source>
        <dbReference type="Proteomes" id="UP000054783"/>
    </source>
</evidence>
<proteinExistence type="predicted"/>
<comment type="caution">
    <text evidence="1">The sequence shown here is derived from an EMBL/GenBank/DDBJ whole genome shotgun (WGS) entry which is preliminary data.</text>
</comment>
<protein>
    <submittedName>
        <fullName evidence="1">Uncharacterized protein</fullName>
    </submittedName>
</protein>
<reference evidence="1 2" key="1">
    <citation type="submission" date="2015-01" db="EMBL/GenBank/DDBJ databases">
        <title>Evolution of Trichinella species and genotypes.</title>
        <authorList>
            <person name="Korhonen P.K."/>
            <person name="Edoardo P."/>
            <person name="Giuseppe L.R."/>
            <person name="Gasser R.B."/>
        </authorList>
    </citation>
    <scope>NUCLEOTIDE SEQUENCE [LARGE SCALE GENOMIC DNA]</scope>
    <source>
        <strain evidence="1">ISS2496</strain>
    </source>
</reference>
<evidence type="ECO:0000313" key="1">
    <source>
        <dbReference type="EMBL" id="KRY13803.1"/>
    </source>
</evidence>
<dbReference type="EMBL" id="JYDQ01000131">
    <property type="protein sequence ID" value="KRY13803.1"/>
    <property type="molecule type" value="Genomic_DNA"/>
</dbReference>
<dbReference type="AlphaFoldDB" id="A0A0V0ZMX4"/>
<dbReference type="Proteomes" id="UP000054783">
    <property type="component" value="Unassembled WGS sequence"/>
</dbReference>